<keyword evidence="1" id="KW-0812">Transmembrane</keyword>
<sequence length="238" mass="26616">MDKRRRARALELASPEAVVHSRYADAVVWCHLSGPIPEPPLHIRATVGRLRLRDRWRTLPALIAATAVIVGSPLILLAVLEGWSPTLSPKERRKEKAAREDVKFRNALARQQGLRQPFDGNWAGTAGQTLLTWYAKAPDAPRLLVPMANEFVLLAAPSRVWFKCRPQRVKVVARIPYTTALPDIPSVAAKDVPYFRITFADGSWLALTIDDSAHIEAFLDLGKSFPYPTPQPVRHIQL</sequence>
<dbReference type="AlphaFoldDB" id="A0A7H8N304"/>
<organism evidence="2 3">
    <name type="scientific">Streptomyces buecherae</name>
    <dbReference type="NCBI Taxonomy" id="2763006"/>
    <lineage>
        <taxon>Bacteria</taxon>
        <taxon>Bacillati</taxon>
        <taxon>Actinomycetota</taxon>
        <taxon>Actinomycetes</taxon>
        <taxon>Kitasatosporales</taxon>
        <taxon>Streptomycetaceae</taxon>
        <taxon>Streptomyces</taxon>
    </lineage>
</organism>
<evidence type="ECO:0000313" key="3">
    <source>
        <dbReference type="Proteomes" id="UP000509303"/>
    </source>
</evidence>
<keyword evidence="3" id="KW-1185">Reference proteome</keyword>
<evidence type="ECO:0000313" key="2">
    <source>
        <dbReference type="EMBL" id="QKW48731.1"/>
    </source>
</evidence>
<protein>
    <submittedName>
        <fullName evidence="2">Uncharacterized protein</fullName>
    </submittedName>
</protein>
<keyword evidence="1" id="KW-0472">Membrane</keyword>
<dbReference type="Proteomes" id="UP000509303">
    <property type="component" value="Chromosome"/>
</dbReference>
<dbReference type="RefSeq" id="WP_176160463.1">
    <property type="nucleotide sequence ID" value="NZ_CP054929.1"/>
</dbReference>
<dbReference type="EMBL" id="CP054929">
    <property type="protein sequence ID" value="QKW48731.1"/>
    <property type="molecule type" value="Genomic_DNA"/>
</dbReference>
<name>A0A7H8N304_9ACTN</name>
<evidence type="ECO:0000256" key="1">
    <source>
        <dbReference type="SAM" id="Phobius"/>
    </source>
</evidence>
<gene>
    <name evidence="2" type="ORF">HUT08_03290</name>
</gene>
<proteinExistence type="predicted"/>
<reference evidence="2 3" key="1">
    <citation type="submission" date="2020-06" db="EMBL/GenBank/DDBJ databases">
        <title>Genome mining for natural products.</title>
        <authorList>
            <person name="Zhang B."/>
            <person name="Shi J."/>
            <person name="Ge H."/>
        </authorList>
    </citation>
    <scope>NUCLEOTIDE SEQUENCE [LARGE SCALE GENOMIC DNA]</scope>
    <source>
        <strain evidence="2 3">NA00687</strain>
    </source>
</reference>
<keyword evidence="1" id="KW-1133">Transmembrane helix</keyword>
<feature type="transmembrane region" description="Helical" evidence="1">
    <location>
        <begin position="59"/>
        <end position="80"/>
    </location>
</feature>
<accession>A0A7H8N304</accession>